<dbReference type="GO" id="GO:0042101">
    <property type="term" value="C:T cell receptor complex"/>
    <property type="evidence" value="ECO:0007669"/>
    <property type="project" value="UniProtKB-KW"/>
</dbReference>
<name>F7D856_ORNAN</name>
<evidence type="ECO:0000256" key="7">
    <source>
        <dbReference type="ARBA" id="ARBA00023157"/>
    </source>
</evidence>
<organism evidence="13 14">
    <name type="scientific">Ornithorhynchus anatinus</name>
    <name type="common">Duckbill platypus</name>
    <dbReference type="NCBI Taxonomy" id="9258"/>
    <lineage>
        <taxon>Eukaryota</taxon>
        <taxon>Metazoa</taxon>
        <taxon>Chordata</taxon>
        <taxon>Craniata</taxon>
        <taxon>Vertebrata</taxon>
        <taxon>Euteleostomi</taxon>
        <taxon>Mammalia</taxon>
        <taxon>Monotremata</taxon>
        <taxon>Ornithorhynchidae</taxon>
        <taxon>Ornithorhynchus</taxon>
    </lineage>
</organism>
<dbReference type="Gene3D" id="2.60.40.10">
    <property type="entry name" value="Immunoglobulins"/>
    <property type="match status" value="1"/>
</dbReference>
<dbReference type="SMART" id="SM00409">
    <property type="entry name" value="IG"/>
    <property type="match status" value="1"/>
</dbReference>
<dbReference type="Ensembl" id="ENSOANT00000011130.2">
    <property type="protein sequence ID" value="ENSOANP00000011128.2"/>
    <property type="gene ID" value="ENSOANG00000006984.2"/>
</dbReference>
<keyword evidence="5" id="KW-1064">Adaptive immunity</keyword>
<dbReference type="AlphaFoldDB" id="F7D856"/>
<keyword evidence="4" id="KW-0391">Immunity</keyword>
<dbReference type="Proteomes" id="UP000002279">
    <property type="component" value="Unplaced"/>
</dbReference>
<evidence type="ECO:0000259" key="12">
    <source>
        <dbReference type="PROSITE" id="PS50835"/>
    </source>
</evidence>
<protein>
    <recommendedName>
        <fullName evidence="12">Ig-like domain-containing protein</fullName>
    </recommendedName>
</protein>
<evidence type="ECO:0000256" key="3">
    <source>
        <dbReference type="ARBA" id="ARBA00022729"/>
    </source>
</evidence>
<keyword evidence="9" id="KW-0393">Immunoglobulin domain</keyword>
<dbReference type="GO" id="GO:0019814">
    <property type="term" value="C:immunoglobulin complex"/>
    <property type="evidence" value="ECO:0000318"/>
    <property type="project" value="GO_Central"/>
</dbReference>
<dbReference type="OMA" id="MHSSFIY"/>
<dbReference type="GO" id="GO:0002250">
    <property type="term" value="P:adaptive immune response"/>
    <property type="evidence" value="ECO:0007669"/>
    <property type="project" value="UniProtKB-KW"/>
</dbReference>
<dbReference type="PANTHER" id="PTHR19367:SF45">
    <property type="entry name" value="IG-LIKE DOMAIN-CONTAINING PROTEIN"/>
    <property type="match status" value="1"/>
</dbReference>
<feature type="region of interest" description="Disordered" evidence="11">
    <location>
        <begin position="127"/>
        <end position="178"/>
    </location>
</feature>
<keyword evidence="14" id="KW-1185">Reference proteome</keyword>
<accession>F7D856</accession>
<sequence length="178" mass="19841">MLFYSDGEKKTKGRFTAKLEKGFSVAQSVTQTQTAASGKVGDEVTLLCTYSTSYSNYYLYWYKQPPSGELTYLIHQYSGNRNARKDRFSVNFQKEKKSISLTITDLELVDSAVYFCALRESTMRGLAGGAVQKPQSPEPLPQPGKPGDIPKPKQEIEGRILELGAGQQGRERKPLALF</sequence>
<comment type="subcellular location">
    <subcellularLocation>
        <location evidence="1">Cell membrane</location>
    </subcellularLocation>
</comment>
<feature type="domain" description="Ig-like" evidence="12">
    <location>
        <begin position="27"/>
        <end position="127"/>
    </location>
</feature>
<evidence type="ECO:0000313" key="14">
    <source>
        <dbReference type="Proteomes" id="UP000002279"/>
    </source>
</evidence>
<keyword evidence="10" id="KW-1279">T cell receptor</keyword>
<dbReference type="InterPro" id="IPR007110">
    <property type="entry name" value="Ig-like_dom"/>
</dbReference>
<evidence type="ECO:0000256" key="6">
    <source>
        <dbReference type="ARBA" id="ARBA00023136"/>
    </source>
</evidence>
<evidence type="ECO:0000256" key="11">
    <source>
        <dbReference type="SAM" id="MobiDB-lite"/>
    </source>
</evidence>
<reference evidence="13" key="2">
    <citation type="submission" date="2025-09" db="UniProtKB">
        <authorList>
            <consortium name="Ensembl"/>
        </authorList>
    </citation>
    <scope>IDENTIFICATION</scope>
    <source>
        <strain evidence="13">Glennie</strain>
    </source>
</reference>
<evidence type="ECO:0000256" key="2">
    <source>
        <dbReference type="ARBA" id="ARBA00022475"/>
    </source>
</evidence>
<dbReference type="FunFam" id="2.60.40.10:FF:000878">
    <property type="entry name" value="T cell receptor alpha variable 38-1"/>
    <property type="match status" value="1"/>
</dbReference>
<dbReference type="GO" id="GO:0006955">
    <property type="term" value="P:immune response"/>
    <property type="evidence" value="ECO:0000318"/>
    <property type="project" value="GO_Central"/>
</dbReference>
<evidence type="ECO:0000256" key="8">
    <source>
        <dbReference type="ARBA" id="ARBA00023170"/>
    </source>
</evidence>
<dbReference type="InterPro" id="IPR013783">
    <property type="entry name" value="Ig-like_fold"/>
</dbReference>
<dbReference type="InterPro" id="IPR013106">
    <property type="entry name" value="Ig_V-set"/>
</dbReference>
<keyword evidence="6" id="KW-0472">Membrane</keyword>
<evidence type="ECO:0000256" key="4">
    <source>
        <dbReference type="ARBA" id="ARBA00022859"/>
    </source>
</evidence>
<proteinExistence type="predicted"/>
<feature type="compositionally biased region" description="Basic and acidic residues" evidence="11">
    <location>
        <begin position="148"/>
        <end position="160"/>
    </location>
</feature>
<dbReference type="SMART" id="SM00406">
    <property type="entry name" value="IGv"/>
    <property type="match status" value="1"/>
</dbReference>
<keyword evidence="2" id="KW-1003">Cell membrane</keyword>
<dbReference type="PROSITE" id="PS50835">
    <property type="entry name" value="IG_LIKE"/>
    <property type="match status" value="1"/>
</dbReference>
<dbReference type="InterPro" id="IPR051287">
    <property type="entry name" value="TCR_variable_region"/>
</dbReference>
<dbReference type="eggNOG" id="ENOG502S884">
    <property type="taxonomic scope" value="Eukaryota"/>
</dbReference>
<dbReference type="SUPFAM" id="SSF48726">
    <property type="entry name" value="Immunoglobulin"/>
    <property type="match status" value="1"/>
</dbReference>
<dbReference type="InterPro" id="IPR036179">
    <property type="entry name" value="Ig-like_dom_sf"/>
</dbReference>
<dbReference type="HOGENOM" id="CLU_077975_8_1_1"/>
<evidence type="ECO:0000256" key="5">
    <source>
        <dbReference type="ARBA" id="ARBA00023130"/>
    </source>
</evidence>
<dbReference type="InParanoid" id="F7D856"/>
<keyword evidence="3" id="KW-0732">Signal</keyword>
<evidence type="ECO:0000256" key="10">
    <source>
        <dbReference type="ARBA" id="ARBA00043266"/>
    </source>
</evidence>
<feature type="compositionally biased region" description="Basic and acidic residues" evidence="11">
    <location>
        <begin position="169"/>
        <end position="178"/>
    </location>
</feature>
<evidence type="ECO:0000313" key="13">
    <source>
        <dbReference type="Ensembl" id="ENSOANP00000011128.2"/>
    </source>
</evidence>
<keyword evidence="8" id="KW-0675">Receptor</keyword>
<dbReference type="GeneTree" id="ENSGT00940000163507"/>
<dbReference type="InterPro" id="IPR003599">
    <property type="entry name" value="Ig_sub"/>
</dbReference>
<dbReference type="STRING" id="9258.ENSOANP00000011128"/>
<reference evidence="13" key="1">
    <citation type="submission" date="2025-08" db="UniProtKB">
        <authorList>
            <consortium name="Ensembl"/>
        </authorList>
    </citation>
    <scope>IDENTIFICATION</scope>
    <source>
        <strain evidence="13">Glennie</strain>
    </source>
</reference>
<dbReference type="Pfam" id="PF07686">
    <property type="entry name" value="V-set"/>
    <property type="match status" value="1"/>
</dbReference>
<evidence type="ECO:0000256" key="1">
    <source>
        <dbReference type="ARBA" id="ARBA00004236"/>
    </source>
</evidence>
<dbReference type="PANTHER" id="PTHR19367">
    <property type="entry name" value="T-CELL RECEPTOR ALPHA CHAIN V REGION"/>
    <property type="match status" value="1"/>
</dbReference>
<keyword evidence="7" id="KW-1015">Disulfide bond</keyword>
<evidence type="ECO:0000256" key="9">
    <source>
        <dbReference type="ARBA" id="ARBA00023319"/>
    </source>
</evidence>